<dbReference type="Proteomes" id="UP000010847">
    <property type="component" value="Chromosome"/>
</dbReference>
<dbReference type="eggNOG" id="COG1122">
    <property type="taxonomic scope" value="Bacteria"/>
</dbReference>
<dbReference type="InterPro" id="IPR015856">
    <property type="entry name" value="ABC_transpr_CbiO/EcfA_su"/>
</dbReference>
<dbReference type="PANTHER" id="PTHR43553">
    <property type="entry name" value="HEAVY METAL TRANSPORTER"/>
    <property type="match status" value="1"/>
</dbReference>
<evidence type="ECO:0000256" key="1">
    <source>
        <dbReference type="ARBA" id="ARBA00004202"/>
    </source>
</evidence>
<dbReference type="KEGG" id="dmt:DESME_05680"/>
<dbReference type="PROSITE" id="PS50893">
    <property type="entry name" value="ABC_TRANSPORTER_2"/>
    <property type="match status" value="1"/>
</dbReference>
<evidence type="ECO:0000256" key="9">
    <source>
        <dbReference type="ARBA" id="ARBA00025157"/>
    </source>
</evidence>
<evidence type="ECO:0000256" key="6">
    <source>
        <dbReference type="ARBA" id="ARBA00022840"/>
    </source>
</evidence>
<comment type="function">
    <text evidence="9">Probably part of an ABC transporter complex. Responsible for energy coupling to the transport system.</text>
</comment>
<dbReference type="GO" id="GO:0043190">
    <property type="term" value="C:ATP-binding cassette (ABC) transporter complex"/>
    <property type="evidence" value="ECO:0007669"/>
    <property type="project" value="TreeGrafter"/>
</dbReference>
<evidence type="ECO:0000256" key="4">
    <source>
        <dbReference type="ARBA" id="ARBA00022475"/>
    </source>
</evidence>
<dbReference type="GO" id="GO:0042626">
    <property type="term" value="F:ATPase-coupled transmembrane transporter activity"/>
    <property type="evidence" value="ECO:0007669"/>
    <property type="project" value="TreeGrafter"/>
</dbReference>
<dbReference type="PANTHER" id="PTHR43553:SF24">
    <property type="entry name" value="ENERGY-COUPLING FACTOR TRANSPORTER ATP-BINDING PROTEIN ECFA1"/>
    <property type="match status" value="1"/>
</dbReference>
<dbReference type="GO" id="GO:0006824">
    <property type="term" value="P:cobalt ion transport"/>
    <property type="evidence" value="ECO:0007669"/>
    <property type="project" value="InterPro"/>
</dbReference>
<evidence type="ECO:0000256" key="8">
    <source>
        <dbReference type="ARBA" id="ARBA00023136"/>
    </source>
</evidence>
<gene>
    <name evidence="12" type="ORF">DESME_05680</name>
</gene>
<evidence type="ECO:0000313" key="12">
    <source>
        <dbReference type="EMBL" id="AHF06602.1"/>
    </source>
</evidence>
<dbReference type="EMBL" id="CP007032">
    <property type="protein sequence ID" value="AHF06602.1"/>
    <property type="molecule type" value="Genomic_DNA"/>
</dbReference>
<dbReference type="OrthoDB" id="9784332at2"/>
<organism evidence="12 13">
    <name type="scientific">Desulfitobacterium metallireducens DSM 15288</name>
    <dbReference type="NCBI Taxonomy" id="871968"/>
    <lineage>
        <taxon>Bacteria</taxon>
        <taxon>Bacillati</taxon>
        <taxon>Bacillota</taxon>
        <taxon>Clostridia</taxon>
        <taxon>Eubacteriales</taxon>
        <taxon>Desulfitobacteriaceae</taxon>
        <taxon>Desulfitobacterium</taxon>
    </lineage>
</organism>
<comment type="similarity">
    <text evidence="2 10">Belongs to the ABC transporter superfamily.</text>
</comment>
<keyword evidence="8 10" id="KW-0472">Membrane</keyword>
<keyword evidence="4 10" id="KW-1003">Cell membrane</keyword>
<dbReference type="NCBIfam" id="TIGR01166">
    <property type="entry name" value="cbiO"/>
    <property type="match status" value="1"/>
</dbReference>
<dbReference type="GO" id="GO:0005524">
    <property type="term" value="F:ATP binding"/>
    <property type="evidence" value="ECO:0007669"/>
    <property type="project" value="UniProtKB-UniRule"/>
</dbReference>
<dbReference type="PROSITE" id="PS00211">
    <property type="entry name" value="ABC_TRANSPORTER_1"/>
    <property type="match status" value="1"/>
</dbReference>
<dbReference type="InterPro" id="IPR017871">
    <property type="entry name" value="ABC_transporter-like_CS"/>
</dbReference>
<dbReference type="AlphaFoldDB" id="W0E749"/>
<dbReference type="STRING" id="871968.DESME_05680"/>
<evidence type="ECO:0000259" key="11">
    <source>
        <dbReference type="PROSITE" id="PS50893"/>
    </source>
</evidence>
<evidence type="ECO:0000313" key="13">
    <source>
        <dbReference type="Proteomes" id="UP000010847"/>
    </source>
</evidence>
<evidence type="ECO:0000256" key="3">
    <source>
        <dbReference type="ARBA" id="ARBA00022448"/>
    </source>
</evidence>
<evidence type="ECO:0000256" key="10">
    <source>
        <dbReference type="RuleBase" id="RU364103"/>
    </source>
</evidence>
<dbReference type="InterPro" id="IPR027417">
    <property type="entry name" value="P-loop_NTPase"/>
</dbReference>
<feature type="domain" description="ABC transporter" evidence="11">
    <location>
        <begin position="6"/>
        <end position="241"/>
    </location>
</feature>
<dbReference type="InterPro" id="IPR050095">
    <property type="entry name" value="ECF_ABC_transporter_ATP-bd"/>
</dbReference>
<accession>W0E749</accession>
<protein>
    <recommendedName>
        <fullName evidence="10">ABC transporter ATP-binding protein</fullName>
    </recommendedName>
</protein>
<name>W0E749_9FIRM</name>
<dbReference type="FunFam" id="3.40.50.300:FF:000224">
    <property type="entry name" value="Energy-coupling factor transporter ATP-binding protein EcfA"/>
    <property type="match status" value="1"/>
</dbReference>
<keyword evidence="13" id="KW-1185">Reference proteome</keyword>
<dbReference type="SMART" id="SM00382">
    <property type="entry name" value="AAA"/>
    <property type="match status" value="1"/>
</dbReference>
<dbReference type="InterPro" id="IPR003439">
    <property type="entry name" value="ABC_transporter-like_ATP-bd"/>
</dbReference>
<dbReference type="GO" id="GO:0016887">
    <property type="term" value="F:ATP hydrolysis activity"/>
    <property type="evidence" value="ECO:0007669"/>
    <property type="project" value="InterPro"/>
</dbReference>
<comment type="function">
    <text evidence="10">Part of an ABC transporter complex. Responsible for energy coupling to the transport system.</text>
</comment>
<reference evidence="12 13" key="1">
    <citation type="submission" date="2013-12" db="EMBL/GenBank/DDBJ databases">
        <authorList>
            <consortium name="DOE Joint Genome Institute"/>
            <person name="Smidt H."/>
            <person name="Huntemann M."/>
            <person name="Han J."/>
            <person name="Chen A."/>
            <person name="Kyrpides N."/>
            <person name="Mavromatis K."/>
            <person name="Markowitz V."/>
            <person name="Palaniappan K."/>
            <person name="Ivanova N."/>
            <person name="Schaumberg A."/>
            <person name="Pati A."/>
            <person name="Liolios K."/>
            <person name="Nordberg H.P."/>
            <person name="Cantor M.N."/>
            <person name="Hua S.X."/>
            <person name="Woyke T."/>
        </authorList>
    </citation>
    <scope>NUCLEOTIDE SEQUENCE [LARGE SCALE GENOMIC DNA]</scope>
    <source>
        <strain evidence="13">DSM 15288</strain>
    </source>
</reference>
<dbReference type="Gene3D" id="3.40.50.300">
    <property type="entry name" value="P-loop containing nucleotide triphosphate hydrolases"/>
    <property type="match status" value="1"/>
</dbReference>
<dbReference type="InterPro" id="IPR005876">
    <property type="entry name" value="Co_trans_ATP-bd"/>
</dbReference>
<evidence type="ECO:0000256" key="7">
    <source>
        <dbReference type="ARBA" id="ARBA00022967"/>
    </source>
</evidence>
<evidence type="ECO:0000256" key="5">
    <source>
        <dbReference type="ARBA" id="ARBA00022741"/>
    </source>
</evidence>
<dbReference type="HOGENOM" id="CLU_000604_1_22_9"/>
<dbReference type="CDD" id="cd03225">
    <property type="entry name" value="ABC_cobalt_CbiO_domain1"/>
    <property type="match status" value="1"/>
</dbReference>
<keyword evidence="5 10" id="KW-0547">Nucleotide-binding</keyword>
<dbReference type="Pfam" id="PF00005">
    <property type="entry name" value="ABC_tran"/>
    <property type="match status" value="1"/>
</dbReference>
<evidence type="ECO:0000256" key="2">
    <source>
        <dbReference type="ARBA" id="ARBA00005417"/>
    </source>
</evidence>
<keyword evidence="6 10" id="KW-0067">ATP-binding</keyword>
<comment type="subcellular location">
    <subcellularLocation>
        <location evidence="1 10">Cell membrane</location>
        <topology evidence="1 10">Peripheral membrane protein</topology>
    </subcellularLocation>
</comment>
<proteinExistence type="inferred from homology"/>
<dbReference type="RefSeq" id="WP_006717837.1">
    <property type="nucleotide sequence ID" value="NZ_CP007032.1"/>
</dbReference>
<dbReference type="InterPro" id="IPR003593">
    <property type="entry name" value="AAA+_ATPase"/>
</dbReference>
<keyword evidence="7" id="KW-1278">Translocase</keyword>
<keyword evidence="3 10" id="KW-0813">Transport</keyword>
<dbReference type="SUPFAM" id="SSF52540">
    <property type="entry name" value="P-loop containing nucleoside triphosphate hydrolases"/>
    <property type="match status" value="1"/>
</dbReference>
<sequence length="286" mass="32647">MVETILEAEDIEYTYTDGTKALRKVNMVVRCGEKIAVLGSNGAGKSTLFLHFNAILQPERGCIRFHGRKLSYKKDEIMELRRKIGIVFQDPDNQLFSASVLQEVSFGPMNLGLSEAEVRNCVEKALRATEISDLIDRPTHILSFGQKKRVSIADILAMEPEVIIFDEPTAWLDPRHAREFMQLLDELSQQGKTIIISTHDVDLAYSWADRIFVMKQGQVLTDGKPEEVFCQQEVISSADLNRPWLVETHDEFIRLGLLPSSTCLPRNKEELYESLARPCYNVFRHF</sequence>